<comment type="similarity">
    <text evidence="1">Belongs to the peptidase C14A family.</text>
</comment>
<dbReference type="InterPro" id="IPR015917">
    <property type="entry name" value="Pept_C14A"/>
</dbReference>
<comment type="caution">
    <text evidence="4">The sequence shown here is derived from an EMBL/GenBank/DDBJ whole genome shotgun (WGS) entry which is preliminary data.</text>
</comment>
<dbReference type="InterPro" id="IPR029030">
    <property type="entry name" value="Caspase-like_dom_sf"/>
</dbReference>
<dbReference type="Pfam" id="PF00656">
    <property type="entry name" value="Peptidase_C14"/>
    <property type="match status" value="1"/>
</dbReference>
<evidence type="ECO:0000313" key="4">
    <source>
        <dbReference type="EMBL" id="OAD23906.1"/>
    </source>
</evidence>
<feature type="compositionally biased region" description="Polar residues" evidence="2">
    <location>
        <begin position="1"/>
        <end position="12"/>
    </location>
</feature>
<dbReference type="InterPro" id="IPR011600">
    <property type="entry name" value="Pept_C14_caspase"/>
</dbReference>
<feature type="region of interest" description="Disordered" evidence="2">
    <location>
        <begin position="1"/>
        <end position="33"/>
    </location>
</feature>
<organism evidence="4 5">
    <name type="scientific">Candidatus Thiomargarita nelsonii</name>
    <dbReference type="NCBI Taxonomy" id="1003181"/>
    <lineage>
        <taxon>Bacteria</taxon>
        <taxon>Pseudomonadati</taxon>
        <taxon>Pseudomonadota</taxon>
        <taxon>Gammaproteobacteria</taxon>
        <taxon>Thiotrichales</taxon>
        <taxon>Thiotrichaceae</taxon>
        <taxon>Thiomargarita</taxon>
    </lineage>
</organism>
<protein>
    <submittedName>
        <fullName evidence="4">Peptidase C14 caspase catalytic subunit p20</fullName>
    </submittedName>
</protein>
<dbReference type="SUPFAM" id="SSF52129">
    <property type="entry name" value="Caspase-like"/>
    <property type="match status" value="1"/>
</dbReference>
<dbReference type="GO" id="GO:0004197">
    <property type="term" value="F:cysteine-type endopeptidase activity"/>
    <property type="evidence" value="ECO:0007669"/>
    <property type="project" value="InterPro"/>
</dbReference>
<evidence type="ECO:0000313" key="5">
    <source>
        <dbReference type="Proteomes" id="UP000076962"/>
    </source>
</evidence>
<keyword evidence="5" id="KW-1185">Reference proteome</keyword>
<evidence type="ECO:0000259" key="3">
    <source>
        <dbReference type="PROSITE" id="PS50208"/>
    </source>
</evidence>
<dbReference type="Gene3D" id="3.40.50.1460">
    <property type="match status" value="1"/>
</dbReference>
<feature type="domain" description="Caspase family p20" evidence="3">
    <location>
        <begin position="37"/>
        <end position="165"/>
    </location>
</feature>
<name>A0A176S7N6_9GAMM</name>
<dbReference type="GO" id="GO:0006508">
    <property type="term" value="P:proteolysis"/>
    <property type="evidence" value="ECO:0007669"/>
    <property type="project" value="InterPro"/>
</dbReference>
<dbReference type="PANTHER" id="PTHR22576:SF37">
    <property type="entry name" value="MUCOSA-ASSOCIATED LYMPHOID TISSUE LYMPHOMA TRANSLOCATION PROTEIN 1"/>
    <property type="match status" value="1"/>
</dbReference>
<dbReference type="InterPro" id="IPR001309">
    <property type="entry name" value="Pept_C14_p20"/>
</dbReference>
<dbReference type="PANTHER" id="PTHR22576">
    <property type="entry name" value="MUCOSA ASSOCIATED LYMPHOID TISSUE LYMPHOMA TRANSLOCATION PROTEIN 1/PARACASPASE"/>
    <property type="match status" value="1"/>
</dbReference>
<dbReference type="Proteomes" id="UP000076962">
    <property type="component" value="Unassembled WGS sequence"/>
</dbReference>
<sequence length="262" mass="28857">MLVSGCQSTNPRSLDEQPVKASPKMVRLGDPHSSQKALVIGNRDYAHSPLRNTLNDAEDMASRLESMGFDITLATNLNRRAMKNVVKVFGKRLSKTGDDVAFFYFSGHGAQVAGKNFLIPTDNDDLREEKDLEPNAVSAQTILAMMKQANKGMNILILDACRDNPYKGSEKSMTRGLSEITPPRGSLVAFATAPGTTASDGDERNGVFTGTLLDALEGAEHKRIEDVFMEVRDLVLEKTKERQEPWYNASIRKPFCFGGCPR</sequence>
<dbReference type="EMBL" id="LUTY01000105">
    <property type="protein sequence ID" value="OAD23906.1"/>
    <property type="molecule type" value="Genomic_DNA"/>
</dbReference>
<dbReference type="PROSITE" id="PS50208">
    <property type="entry name" value="CASPASE_P20"/>
    <property type="match status" value="1"/>
</dbReference>
<accession>A0A176S7N6</accession>
<reference evidence="4 5" key="1">
    <citation type="submission" date="2016-05" db="EMBL/GenBank/DDBJ databases">
        <title>Single-cell genome of chain-forming Candidatus Thiomargarita nelsonii and comparison to other large sulfur-oxidizing bacteria.</title>
        <authorList>
            <person name="Winkel M."/>
            <person name="Salman V."/>
            <person name="Woyke T."/>
            <person name="Schulz-Vogt H."/>
            <person name="Richter M."/>
            <person name="Flood B."/>
            <person name="Bailey J."/>
            <person name="Amann R."/>
            <person name="Mussmann M."/>
        </authorList>
    </citation>
    <scope>NUCLEOTIDE SEQUENCE [LARGE SCALE GENOMIC DNA]</scope>
    <source>
        <strain evidence="4 5">THI036</strain>
    </source>
</reference>
<dbReference type="InterPro" id="IPR052039">
    <property type="entry name" value="Caspase-related_regulators"/>
</dbReference>
<dbReference type="SMART" id="SM00115">
    <property type="entry name" value="CASc"/>
    <property type="match status" value="1"/>
</dbReference>
<evidence type="ECO:0000256" key="1">
    <source>
        <dbReference type="ARBA" id="ARBA00010134"/>
    </source>
</evidence>
<evidence type="ECO:0000256" key="2">
    <source>
        <dbReference type="SAM" id="MobiDB-lite"/>
    </source>
</evidence>
<dbReference type="AlphaFoldDB" id="A0A176S7N6"/>
<proteinExistence type="inferred from homology"/>
<gene>
    <name evidence="4" type="ORF">THIOM_000248</name>
</gene>